<name>A0A9D2QL11_9FIRM</name>
<evidence type="ECO:0000313" key="1">
    <source>
        <dbReference type="EMBL" id="HJC88615.1"/>
    </source>
</evidence>
<dbReference type="Proteomes" id="UP000823922">
    <property type="component" value="Unassembled WGS sequence"/>
</dbReference>
<sequence length="261" mass="29422">MSRPKKKPNYNPHQIMQEFMDAIADAFGFYDDRDDDTAPGLNAVAAEFGITSLKTRKLLITAGVYSTSLSRQIAELAAGGYKIEQIMKITGLSRASVHSYLPYTKIPYNLAELSANAERIRLYRERKRKCEEFCSRAGRITAANRMTAKEQETELWELLKFLQGCVFLTAKGLKFTYRIHSGEMCVNRVAKSITQATVFMAYNRAVELTKETGSVNDPEQLGTFGASYLHPVFVRIGVIRKLTDINQPEEENEPISDLDNT</sequence>
<reference evidence="1" key="1">
    <citation type="journal article" date="2021" name="PeerJ">
        <title>Extensive microbial diversity within the chicken gut microbiome revealed by metagenomics and culture.</title>
        <authorList>
            <person name="Gilroy R."/>
            <person name="Ravi A."/>
            <person name="Getino M."/>
            <person name="Pursley I."/>
            <person name="Horton D.L."/>
            <person name="Alikhan N.F."/>
            <person name="Baker D."/>
            <person name="Gharbi K."/>
            <person name="Hall N."/>
            <person name="Watson M."/>
            <person name="Adriaenssens E.M."/>
            <person name="Foster-Nyarko E."/>
            <person name="Jarju S."/>
            <person name="Secka A."/>
            <person name="Antonio M."/>
            <person name="Oren A."/>
            <person name="Chaudhuri R.R."/>
            <person name="La Ragione R."/>
            <person name="Hildebrand F."/>
            <person name="Pallen M.J."/>
        </authorList>
    </citation>
    <scope>NUCLEOTIDE SEQUENCE</scope>
    <source>
        <strain evidence="1">ChiBcec1-1630</strain>
    </source>
</reference>
<comment type="caution">
    <text evidence="1">The sequence shown here is derived from an EMBL/GenBank/DDBJ whole genome shotgun (WGS) entry which is preliminary data.</text>
</comment>
<evidence type="ECO:0000313" key="2">
    <source>
        <dbReference type="Proteomes" id="UP000823922"/>
    </source>
</evidence>
<dbReference type="AlphaFoldDB" id="A0A9D2QL11"/>
<proteinExistence type="predicted"/>
<accession>A0A9D2QL11</accession>
<organism evidence="1 2">
    <name type="scientific">Candidatus Eisenbergiella intestinigallinarum</name>
    <dbReference type="NCBI Taxonomy" id="2838549"/>
    <lineage>
        <taxon>Bacteria</taxon>
        <taxon>Bacillati</taxon>
        <taxon>Bacillota</taxon>
        <taxon>Clostridia</taxon>
        <taxon>Lachnospirales</taxon>
        <taxon>Lachnospiraceae</taxon>
        <taxon>Eisenbergiella</taxon>
    </lineage>
</organism>
<protein>
    <submittedName>
        <fullName evidence="1">Uncharacterized protein</fullName>
    </submittedName>
</protein>
<reference evidence="1" key="2">
    <citation type="submission" date="2021-04" db="EMBL/GenBank/DDBJ databases">
        <authorList>
            <person name="Gilroy R."/>
        </authorList>
    </citation>
    <scope>NUCLEOTIDE SEQUENCE</scope>
    <source>
        <strain evidence="1">ChiBcec1-1630</strain>
    </source>
</reference>
<dbReference type="EMBL" id="DWVS01000292">
    <property type="protein sequence ID" value="HJC88615.1"/>
    <property type="molecule type" value="Genomic_DNA"/>
</dbReference>
<gene>
    <name evidence="1" type="ORF">H9926_11445</name>
</gene>